<name>A0A9W6NEF7_9PSED</name>
<dbReference type="Pfam" id="PF07695">
    <property type="entry name" value="7TMR-DISM_7TM"/>
    <property type="match status" value="1"/>
</dbReference>
<keyword evidence="4" id="KW-0812">Transmembrane</keyword>
<feature type="transmembrane region" description="Helical" evidence="4">
    <location>
        <begin position="254"/>
        <end position="272"/>
    </location>
</feature>
<proteinExistence type="predicted"/>
<feature type="transmembrane region" description="Helical" evidence="4">
    <location>
        <begin position="307"/>
        <end position="328"/>
    </location>
</feature>
<dbReference type="GO" id="GO:0003824">
    <property type="term" value="F:catalytic activity"/>
    <property type="evidence" value="ECO:0007669"/>
    <property type="project" value="UniProtKB-ARBA"/>
</dbReference>
<dbReference type="FunFam" id="3.30.70.270:FF:000001">
    <property type="entry name" value="Diguanylate cyclase domain protein"/>
    <property type="match status" value="1"/>
</dbReference>
<feature type="transmembrane region" description="Helical" evidence="4">
    <location>
        <begin position="216"/>
        <end position="242"/>
    </location>
</feature>
<dbReference type="InterPro" id="IPR011623">
    <property type="entry name" value="7TMR_DISM_rcpt_extracell_dom1"/>
</dbReference>
<sequence>MRLTILRMYLFALLAACCSQSFAAAPVLLERSSSGASLNGQIELLEDVGAKLNVADMADPAVQQRFIPANGKASVGQSRNPWWIKVSLQRRSSAPQNWWLEVGSVTQLNMQLYLPGPHTGWTQRQGGEVVNYADGRDHPYRRTLFKLPELGEEPLTFYLRTYDPAGNSFPLKVWQLDDLSQLAATENIGLGVIYGIITALLLYNLFIFFSLRDSAYFWYVLATAGALLFIVSMTGHGFQYLWPNHPVPVWLDRIVLPSLWGLFASRFTQTLMQTRRYVRWAHHLLNLACAMYIVAIVIDFFGDRGTAAWIIAMLSFTSIPAALGSAFIRWRQQYFPAFLYLCGYGLILGSTGLLLMRTTGVIQPADWNAYVFPLAVAAESILFSFALAYRIQTLKHDRSIALQQADREKTARLSQIQASADELKRAVQLRTAELAEANTQLAEANQQLREREQALQHAAFHDPLTDLPNRRYLIERVETSLADASRRQESVALLLVDLDHFKPINDRHGHDAGDLMLRTIGQRLREHVRSNDMVARLGGDEFAIVISGPEAEQHAQEIAVRLLTELARPVLYGANNLAVTISIGAALFPQHAKQFAGLYKAADEALYQAKSQGRSGCIMRGKDGSLSPEQCLFLDVLQVPTGLV</sequence>
<dbReference type="CDD" id="cd01949">
    <property type="entry name" value="GGDEF"/>
    <property type="match status" value="1"/>
</dbReference>
<dbReference type="InterPro" id="IPR000160">
    <property type="entry name" value="GGDEF_dom"/>
</dbReference>
<keyword evidence="4" id="KW-0472">Membrane</keyword>
<keyword evidence="8" id="KW-1185">Reference proteome</keyword>
<dbReference type="GO" id="GO:0005886">
    <property type="term" value="C:plasma membrane"/>
    <property type="evidence" value="ECO:0007669"/>
    <property type="project" value="UniProtKB-SubCell"/>
</dbReference>
<feature type="chain" id="PRO_5040824561" evidence="5">
    <location>
        <begin position="24"/>
        <end position="644"/>
    </location>
</feature>
<evidence type="ECO:0000256" key="1">
    <source>
        <dbReference type="ARBA" id="ARBA00001946"/>
    </source>
</evidence>
<keyword evidence="5" id="KW-0732">Signal</keyword>
<feature type="transmembrane region" description="Helical" evidence="4">
    <location>
        <begin position="367"/>
        <end position="389"/>
    </location>
</feature>
<dbReference type="Proteomes" id="UP001143328">
    <property type="component" value="Unassembled WGS sequence"/>
</dbReference>
<reference evidence="7" key="2">
    <citation type="submission" date="2023-01" db="EMBL/GenBank/DDBJ databases">
        <authorList>
            <person name="Sun Q."/>
            <person name="Evtushenko L."/>
        </authorList>
    </citation>
    <scope>NUCLEOTIDE SEQUENCE</scope>
    <source>
        <strain evidence="7">VKM B-2935</strain>
    </source>
</reference>
<feature type="coiled-coil region" evidence="3">
    <location>
        <begin position="420"/>
        <end position="458"/>
    </location>
</feature>
<feature type="transmembrane region" description="Helical" evidence="4">
    <location>
        <begin position="188"/>
        <end position="209"/>
    </location>
</feature>
<dbReference type="Pfam" id="PF07696">
    <property type="entry name" value="7TMR-DISMED2"/>
    <property type="match status" value="1"/>
</dbReference>
<gene>
    <name evidence="7" type="ORF">GCM10017655_07320</name>
</gene>
<dbReference type="Pfam" id="PF00990">
    <property type="entry name" value="GGDEF"/>
    <property type="match status" value="1"/>
</dbReference>
<dbReference type="PANTHER" id="PTHR46663">
    <property type="entry name" value="DIGUANYLATE CYCLASE DGCT-RELATED"/>
    <property type="match status" value="1"/>
</dbReference>
<evidence type="ECO:0000256" key="2">
    <source>
        <dbReference type="ARBA" id="ARBA00004533"/>
    </source>
</evidence>
<dbReference type="Gene3D" id="2.60.40.2380">
    <property type="match status" value="1"/>
</dbReference>
<dbReference type="PROSITE" id="PS50887">
    <property type="entry name" value="GGDEF"/>
    <property type="match status" value="1"/>
</dbReference>
<keyword evidence="3" id="KW-0175">Coiled coil</keyword>
<feature type="signal peptide" evidence="5">
    <location>
        <begin position="1"/>
        <end position="23"/>
    </location>
</feature>
<evidence type="ECO:0000313" key="7">
    <source>
        <dbReference type="EMBL" id="GLK87670.1"/>
    </source>
</evidence>
<comment type="caution">
    <text evidence="7">The sequence shown here is derived from an EMBL/GenBank/DDBJ whole genome shotgun (WGS) entry which is preliminary data.</text>
</comment>
<dbReference type="InterPro" id="IPR029787">
    <property type="entry name" value="Nucleotide_cyclase"/>
</dbReference>
<comment type="cofactor">
    <cofactor evidence="1">
        <name>Mg(2+)</name>
        <dbReference type="ChEBI" id="CHEBI:18420"/>
    </cofactor>
</comment>
<dbReference type="SUPFAM" id="SSF55073">
    <property type="entry name" value="Nucleotide cyclase"/>
    <property type="match status" value="1"/>
</dbReference>
<evidence type="ECO:0000256" key="3">
    <source>
        <dbReference type="SAM" id="Coils"/>
    </source>
</evidence>
<evidence type="ECO:0000313" key="8">
    <source>
        <dbReference type="Proteomes" id="UP001143328"/>
    </source>
</evidence>
<dbReference type="SMART" id="SM00267">
    <property type="entry name" value="GGDEF"/>
    <property type="match status" value="1"/>
</dbReference>
<evidence type="ECO:0000256" key="4">
    <source>
        <dbReference type="SAM" id="Phobius"/>
    </source>
</evidence>
<evidence type="ECO:0000259" key="6">
    <source>
        <dbReference type="PROSITE" id="PS50887"/>
    </source>
</evidence>
<dbReference type="PANTHER" id="PTHR46663:SF2">
    <property type="entry name" value="GGDEF DOMAIN-CONTAINING PROTEIN"/>
    <property type="match status" value="1"/>
</dbReference>
<feature type="transmembrane region" description="Helical" evidence="4">
    <location>
        <begin position="335"/>
        <end position="355"/>
    </location>
</feature>
<dbReference type="EMBL" id="BSFN01000001">
    <property type="protein sequence ID" value="GLK87670.1"/>
    <property type="molecule type" value="Genomic_DNA"/>
</dbReference>
<protein>
    <submittedName>
        <fullName evidence="7">Sensor domain-containing diguanylate cyclase</fullName>
    </submittedName>
</protein>
<evidence type="ECO:0000256" key="5">
    <source>
        <dbReference type="SAM" id="SignalP"/>
    </source>
</evidence>
<dbReference type="InterPro" id="IPR043128">
    <property type="entry name" value="Rev_trsase/Diguanyl_cyclase"/>
</dbReference>
<dbReference type="InterPro" id="IPR011622">
    <property type="entry name" value="7TMR_DISM_rcpt_extracell_dom2"/>
</dbReference>
<reference evidence="7" key="1">
    <citation type="journal article" date="2014" name="Int. J. Syst. Evol. Microbiol.">
        <title>Complete genome sequence of Corynebacterium casei LMG S-19264T (=DSM 44701T), isolated from a smear-ripened cheese.</title>
        <authorList>
            <consortium name="US DOE Joint Genome Institute (JGI-PGF)"/>
            <person name="Walter F."/>
            <person name="Albersmeier A."/>
            <person name="Kalinowski J."/>
            <person name="Ruckert C."/>
        </authorList>
    </citation>
    <scope>NUCLEOTIDE SEQUENCE</scope>
    <source>
        <strain evidence="7">VKM B-2935</strain>
    </source>
</reference>
<dbReference type="InterPro" id="IPR052163">
    <property type="entry name" value="DGC-Regulatory_Protein"/>
</dbReference>
<feature type="transmembrane region" description="Helical" evidence="4">
    <location>
        <begin position="284"/>
        <end position="301"/>
    </location>
</feature>
<dbReference type="Gene3D" id="3.30.70.270">
    <property type="match status" value="1"/>
</dbReference>
<organism evidence="7 8">
    <name type="scientific">Pseudomonas turukhanskensis</name>
    <dbReference type="NCBI Taxonomy" id="1806536"/>
    <lineage>
        <taxon>Bacteria</taxon>
        <taxon>Pseudomonadati</taxon>
        <taxon>Pseudomonadota</taxon>
        <taxon>Gammaproteobacteria</taxon>
        <taxon>Pseudomonadales</taxon>
        <taxon>Pseudomonadaceae</taxon>
        <taxon>Pseudomonas</taxon>
    </lineage>
</organism>
<comment type="subcellular location">
    <subcellularLocation>
        <location evidence="2">Cell inner membrane</location>
    </subcellularLocation>
</comment>
<feature type="domain" description="GGDEF" evidence="6">
    <location>
        <begin position="489"/>
        <end position="622"/>
    </location>
</feature>
<accession>A0A9W6NEF7</accession>
<dbReference type="NCBIfam" id="TIGR00254">
    <property type="entry name" value="GGDEF"/>
    <property type="match status" value="1"/>
</dbReference>
<keyword evidence="4" id="KW-1133">Transmembrane helix</keyword>
<dbReference type="AlphaFoldDB" id="A0A9W6NEF7"/>